<evidence type="ECO:0000256" key="2">
    <source>
        <dbReference type="ARBA" id="ARBA00022801"/>
    </source>
</evidence>
<keyword evidence="1" id="KW-0645">Protease</keyword>
<evidence type="ECO:0000313" key="5">
    <source>
        <dbReference type="EMBL" id="WAS96278.1"/>
    </source>
</evidence>
<evidence type="ECO:0000256" key="1">
    <source>
        <dbReference type="ARBA" id="ARBA00022670"/>
    </source>
</evidence>
<dbReference type="SUPFAM" id="SSF50156">
    <property type="entry name" value="PDZ domain-like"/>
    <property type="match status" value="1"/>
</dbReference>
<dbReference type="Gene3D" id="2.40.10.120">
    <property type="match status" value="1"/>
</dbReference>
<dbReference type="Proteomes" id="UP001164459">
    <property type="component" value="Chromosome"/>
</dbReference>
<dbReference type="InterPro" id="IPR001478">
    <property type="entry name" value="PDZ"/>
</dbReference>
<name>A0ABY7HAL6_9BACT</name>
<evidence type="ECO:0000259" key="4">
    <source>
        <dbReference type="PROSITE" id="PS50106"/>
    </source>
</evidence>
<dbReference type="InterPro" id="IPR001940">
    <property type="entry name" value="Peptidase_S1C"/>
</dbReference>
<dbReference type="PANTHER" id="PTHR43343:SF3">
    <property type="entry name" value="PROTEASE DO-LIKE 8, CHLOROPLASTIC"/>
    <property type="match status" value="1"/>
</dbReference>
<dbReference type="RefSeq" id="WP_269038619.1">
    <property type="nucleotide sequence ID" value="NZ_CP114040.1"/>
</dbReference>
<dbReference type="PRINTS" id="PR00834">
    <property type="entry name" value="PROTEASES2C"/>
</dbReference>
<keyword evidence="2" id="KW-0378">Hydrolase</keyword>
<dbReference type="EMBL" id="CP114040">
    <property type="protein sequence ID" value="WAS96278.1"/>
    <property type="molecule type" value="Genomic_DNA"/>
</dbReference>
<dbReference type="InterPro" id="IPR036034">
    <property type="entry name" value="PDZ_sf"/>
</dbReference>
<dbReference type="Gene3D" id="2.30.42.10">
    <property type="match status" value="1"/>
</dbReference>
<dbReference type="InterPro" id="IPR041489">
    <property type="entry name" value="PDZ_6"/>
</dbReference>
<dbReference type="InterPro" id="IPR051201">
    <property type="entry name" value="Chloro_Bact_Ser_Proteases"/>
</dbReference>
<sequence length="357" mass="37476">MRAPLVVGLVALVACRPLDDEAPPSPVPSDSPKAEPAPTPSPPPGRPPRSQLALPDFAAVTEQIAPSVVSVICTLPQAAGRPKRGIGSGTIVRADGLVVTNAHVVPLTASAIDVEYANQERVRAQVIHREPLLDLAVIAVDPPRVDQAPVVFRERPVRPGEWVLAVGHPFGLGDTVTVGVVSGLGRDWVDVGKPEDLPQDGFFSFVQTDASINTGSSGGPIVDLRGEVLGIATAVRGEGTGIGFAVPAPMVRRYLEEVLTHGRFRRVRLGLRAADDDEFPGRMATVKVTRVEAAGPGAKAGLQVDDFILSVAGRPVSRVSEVAYLTQLIGVDGPIEMQVQRAGEPLRSVTLAPVEGL</sequence>
<protein>
    <submittedName>
        <fullName evidence="5">Trypsin-like peptidase domain-containing protein</fullName>
    </submittedName>
</protein>
<dbReference type="InterPro" id="IPR009003">
    <property type="entry name" value="Peptidase_S1_PA"/>
</dbReference>
<dbReference type="SUPFAM" id="SSF50494">
    <property type="entry name" value="Trypsin-like serine proteases"/>
    <property type="match status" value="1"/>
</dbReference>
<organism evidence="5 6">
    <name type="scientific">Nannocystis punicea</name>
    <dbReference type="NCBI Taxonomy" id="2995304"/>
    <lineage>
        <taxon>Bacteria</taxon>
        <taxon>Pseudomonadati</taxon>
        <taxon>Myxococcota</taxon>
        <taxon>Polyangia</taxon>
        <taxon>Nannocystales</taxon>
        <taxon>Nannocystaceae</taxon>
        <taxon>Nannocystis</taxon>
    </lineage>
</organism>
<keyword evidence="6" id="KW-1185">Reference proteome</keyword>
<dbReference type="PROSITE" id="PS51257">
    <property type="entry name" value="PROKAR_LIPOPROTEIN"/>
    <property type="match status" value="1"/>
</dbReference>
<dbReference type="SMART" id="SM00228">
    <property type="entry name" value="PDZ"/>
    <property type="match status" value="1"/>
</dbReference>
<gene>
    <name evidence="5" type="ORF">O0S08_08955</name>
</gene>
<evidence type="ECO:0000256" key="3">
    <source>
        <dbReference type="SAM" id="MobiDB-lite"/>
    </source>
</evidence>
<feature type="region of interest" description="Disordered" evidence="3">
    <location>
        <begin position="18"/>
        <end position="51"/>
    </location>
</feature>
<dbReference type="PROSITE" id="PS50106">
    <property type="entry name" value="PDZ"/>
    <property type="match status" value="1"/>
</dbReference>
<accession>A0ABY7HAL6</accession>
<proteinExistence type="predicted"/>
<dbReference type="Pfam" id="PF17820">
    <property type="entry name" value="PDZ_6"/>
    <property type="match status" value="1"/>
</dbReference>
<dbReference type="PANTHER" id="PTHR43343">
    <property type="entry name" value="PEPTIDASE S12"/>
    <property type="match status" value="1"/>
</dbReference>
<evidence type="ECO:0000313" key="6">
    <source>
        <dbReference type="Proteomes" id="UP001164459"/>
    </source>
</evidence>
<reference evidence="5" key="1">
    <citation type="submission" date="2022-11" db="EMBL/GenBank/DDBJ databases">
        <title>Minimal conservation of predation-associated metabolite biosynthetic gene clusters underscores biosynthetic potential of Myxococcota including descriptions for ten novel species: Archangium lansinium sp. nov., Myxococcus landrumus sp. nov., Nannocystis bai.</title>
        <authorList>
            <person name="Ahearne A."/>
            <person name="Stevens C."/>
            <person name="Dowd S."/>
        </authorList>
    </citation>
    <scope>NUCLEOTIDE SEQUENCE</scope>
    <source>
        <strain evidence="5">Fl3</strain>
    </source>
</reference>
<dbReference type="Pfam" id="PF13365">
    <property type="entry name" value="Trypsin_2"/>
    <property type="match status" value="1"/>
</dbReference>
<feature type="domain" description="PDZ" evidence="4">
    <location>
        <begin position="269"/>
        <end position="343"/>
    </location>
</feature>
<feature type="compositionally biased region" description="Pro residues" evidence="3">
    <location>
        <begin position="23"/>
        <end position="47"/>
    </location>
</feature>